<proteinExistence type="predicted"/>
<dbReference type="AlphaFoldDB" id="A0A8B7N4Y9"/>
<dbReference type="Gene3D" id="2.60.120.260">
    <property type="entry name" value="Galactose-binding domain-like"/>
    <property type="match status" value="1"/>
</dbReference>
<protein>
    <submittedName>
        <fullName evidence="2">Uncharacterized protein LOC108666527</fullName>
    </submittedName>
</protein>
<dbReference type="KEGG" id="hazt:108666527"/>
<keyword evidence="1" id="KW-1185">Reference proteome</keyword>
<accession>A0A8B7N4Y9</accession>
<organism evidence="1 2">
    <name type="scientific">Hyalella azteca</name>
    <name type="common">Amphipod</name>
    <dbReference type="NCBI Taxonomy" id="294128"/>
    <lineage>
        <taxon>Eukaryota</taxon>
        <taxon>Metazoa</taxon>
        <taxon>Ecdysozoa</taxon>
        <taxon>Arthropoda</taxon>
        <taxon>Crustacea</taxon>
        <taxon>Multicrustacea</taxon>
        <taxon>Malacostraca</taxon>
        <taxon>Eumalacostraca</taxon>
        <taxon>Peracarida</taxon>
        <taxon>Amphipoda</taxon>
        <taxon>Senticaudata</taxon>
        <taxon>Talitrida</taxon>
        <taxon>Talitroidea</taxon>
        <taxon>Hyalellidae</taxon>
        <taxon>Hyalella</taxon>
    </lineage>
</organism>
<dbReference type="RefSeq" id="XP_018008911.1">
    <property type="nucleotide sequence ID" value="XM_018153422.2"/>
</dbReference>
<evidence type="ECO:0000313" key="2">
    <source>
        <dbReference type="RefSeq" id="XP_018008911.1"/>
    </source>
</evidence>
<sequence length="133" mass="14536">MGKPVFTAGVFDGYSSASMLTAGTTCYNTMEDCFCSPDYDNWAVVDLQTSLPIRTVVITGPAFDDVEYFRNIVVRAGNIGNDTDPIIGTTPNINGSDYQQYTLAIASGSIRYIRLQYEANIAAICFCKLQAFL</sequence>
<name>A0A8B7N4Y9_HYAAZ</name>
<dbReference type="SUPFAM" id="SSF49785">
    <property type="entry name" value="Galactose-binding domain-like"/>
    <property type="match status" value="1"/>
</dbReference>
<evidence type="ECO:0000313" key="1">
    <source>
        <dbReference type="Proteomes" id="UP000694843"/>
    </source>
</evidence>
<reference evidence="2" key="1">
    <citation type="submission" date="2025-08" db="UniProtKB">
        <authorList>
            <consortium name="RefSeq"/>
        </authorList>
    </citation>
    <scope>IDENTIFICATION</scope>
    <source>
        <tissue evidence="2">Whole organism</tissue>
    </source>
</reference>
<dbReference type="InterPro" id="IPR008979">
    <property type="entry name" value="Galactose-bd-like_sf"/>
</dbReference>
<dbReference type="Proteomes" id="UP000694843">
    <property type="component" value="Unplaced"/>
</dbReference>
<dbReference type="GeneID" id="108666527"/>
<gene>
    <name evidence="2" type="primary">LOC108666527</name>
</gene>